<protein>
    <submittedName>
        <fullName evidence="1">DUF2889 domain-containing protein</fullName>
    </submittedName>
</protein>
<gene>
    <name evidence="1" type="ORF">CKO21_04580</name>
</gene>
<evidence type="ECO:0000313" key="2">
    <source>
        <dbReference type="Proteomes" id="UP000778970"/>
    </source>
</evidence>
<dbReference type="RefSeq" id="WP_027289376.1">
    <property type="nucleotide sequence ID" value="NZ_NRRE01000017.1"/>
</dbReference>
<dbReference type="EMBL" id="NRRE01000017">
    <property type="protein sequence ID" value="MBK1696518.1"/>
    <property type="molecule type" value="Genomic_DNA"/>
</dbReference>
<keyword evidence="2" id="KW-1185">Reference proteome</keyword>
<dbReference type="InterPro" id="IPR021312">
    <property type="entry name" value="DUF2889"/>
</dbReference>
<organism evidence="1 2">
    <name type="scientific">Rhodovibrio salinarum</name>
    <dbReference type="NCBI Taxonomy" id="1087"/>
    <lineage>
        <taxon>Bacteria</taxon>
        <taxon>Pseudomonadati</taxon>
        <taxon>Pseudomonadota</taxon>
        <taxon>Alphaproteobacteria</taxon>
        <taxon>Rhodospirillales</taxon>
        <taxon>Rhodovibrionaceae</taxon>
        <taxon>Rhodovibrio</taxon>
    </lineage>
</organism>
<sequence>MPLSAPAERAHLHTRTYAFDGFRRSDGLWDIEGRIVDTKGYPFTNTERGEIQPGEPLHDMEVRLTVDDRFIVRDVEVCTNAGPFGICPAIAANYEKLVGKRIATGWRKTLKELFAGTEGCTHITELLGAMATPAFQTIYPVLQKEGKIRSIQGSRPPLLDSCHAFRSDGSVAKREWPEHYTGD</sequence>
<evidence type="ECO:0000313" key="1">
    <source>
        <dbReference type="EMBL" id="MBK1696518.1"/>
    </source>
</evidence>
<dbReference type="Proteomes" id="UP000778970">
    <property type="component" value="Unassembled WGS sequence"/>
</dbReference>
<reference evidence="1" key="1">
    <citation type="submission" date="2017-08" db="EMBL/GenBank/DDBJ databases">
        <authorList>
            <person name="Imhoff J.F."/>
            <person name="Rahn T."/>
            <person name="Kuenzel S."/>
            <person name="Neulinger S.C."/>
        </authorList>
    </citation>
    <scope>NUCLEOTIDE SEQUENCE</scope>
    <source>
        <strain evidence="1">DSM 9154</strain>
    </source>
</reference>
<comment type="caution">
    <text evidence="1">The sequence shown here is derived from an EMBL/GenBank/DDBJ whole genome shotgun (WGS) entry which is preliminary data.</text>
</comment>
<name>A0A934QGE3_9PROT</name>
<dbReference type="Pfam" id="PF11136">
    <property type="entry name" value="DUF2889"/>
    <property type="match status" value="1"/>
</dbReference>
<proteinExistence type="predicted"/>
<reference evidence="1" key="2">
    <citation type="journal article" date="2020" name="Microorganisms">
        <title>Osmotic Adaptation and Compatible Solute Biosynthesis of Phototrophic Bacteria as Revealed from Genome Analyses.</title>
        <authorList>
            <person name="Imhoff J.F."/>
            <person name="Rahn T."/>
            <person name="Kunzel S."/>
            <person name="Keller A."/>
            <person name="Neulinger S.C."/>
        </authorList>
    </citation>
    <scope>NUCLEOTIDE SEQUENCE</scope>
    <source>
        <strain evidence="1">DSM 9154</strain>
    </source>
</reference>
<accession>A0A934QGE3</accession>
<dbReference type="AlphaFoldDB" id="A0A934QGE3"/>